<organism evidence="1 2">
    <name type="scientific">Ureibacillus xyleni</name>
    <dbReference type="NCBI Taxonomy" id="614648"/>
    <lineage>
        <taxon>Bacteria</taxon>
        <taxon>Bacillati</taxon>
        <taxon>Bacillota</taxon>
        <taxon>Bacilli</taxon>
        <taxon>Bacillales</taxon>
        <taxon>Caryophanaceae</taxon>
        <taxon>Ureibacillus</taxon>
    </lineage>
</organism>
<reference evidence="2" key="1">
    <citation type="submission" date="2017-08" db="EMBL/GenBank/DDBJ databases">
        <authorList>
            <person name="Varghese N."/>
            <person name="Submissions S."/>
        </authorList>
    </citation>
    <scope>NUCLEOTIDE SEQUENCE [LARGE SCALE GENOMIC DNA]</scope>
    <source>
        <strain evidence="2">JC22</strain>
    </source>
</reference>
<dbReference type="EMBL" id="OBMQ01000013">
    <property type="protein sequence ID" value="SOC22021.1"/>
    <property type="molecule type" value="Genomic_DNA"/>
</dbReference>
<dbReference type="Proteomes" id="UP000219636">
    <property type="component" value="Unassembled WGS sequence"/>
</dbReference>
<keyword evidence="2" id="KW-1185">Reference proteome</keyword>
<evidence type="ECO:0000313" key="1">
    <source>
        <dbReference type="EMBL" id="SOC22021.1"/>
    </source>
</evidence>
<dbReference type="OrthoDB" id="2616665at2"/>
<sequence>MTIENLEQAQQVANEIAQLEATIKLMKDSLKSFVDVYGVVQAGGVEWGYKESVSWKIEPDHMKEFMQWVALEGLNPFEMMTVSATSLKKLAWPEDTLTRIASKKATKSFRSTKI</sequence>
<dbReference type="RefSeq" id="WP_141396978.1">
    <property type="nucleotide sequence ID" value="NZ_OBMQ01000013.1"/>
</dbReference>
<protein>
    <submittedName>
        <fullName evidence="1">Uncharacterized protein</fullName>
    </submittedName>
</protein>
<evidence type="ECO:0000313" key="2">
    <source>
        <dbReference type="Proteomes" id="UP000219636"/>
    </source>
</evidence>
<dbReference type="AlphaFoldDB" id="A0A285TMM5"/>
<proteinExistence type="predicted"/>
<accession>A0A285TMM5</accession>
<gene>
    <name evidence="1" type="ORF">SAMN05880501_113111</name>
</gene>
<name>A0A285TMM5_9BACL</name>